<feature type="region of interest" description="Disordered" evidence="1">
    <location>
        <begin position="57"/>
        <end position="85"/>
    </location>
</feature>
<evidence type="ECO:0000313" key="2">
    <source>
        <dbReference type="EMBL" id="ETN85473.1"/>
    </source>
</evidence>
<reference evidence="3" key="1">
    <citation type="journal article" date="2014" name="Nat. Genet.">
        <title>Genome of the human hookworm Necator americanus.</title>
        <authorList>
            <person name="Tang Y.T."/>
            <person name="Gao X."/>
            <person name="Rosa B.A."/>
            <person name="Abubucker S."/>
            <person name="Hallsworth-Pepin K."/>
            <person name="Martin J."/>
            <person name="Tyagi R."/>
            <person name="Heizer E."/>
            <person name="Zhang X."/>
            <person name="Bhonagiri-Palsikar V."/>
            <person name="Minx P."/>
            <person name="Warren W.C."/>
            <person name="Wang Q."/>
            <person name="Zhan B."/>
            <person name="Hotez P.J."/>
            <person name="Sternberg P.W."/>
            <person name="Dougall A."/>
            <person name="Gaze S.T."/>
            <person name="Mulvenna J."/>
            <person name="Sotillo J."/>
            <person name="Ranganathan S."/>
            <person name="Rabelo E.M."/>
            <person name="Wilson R.K."/>
            <person name="Felgner P.L."/>
            <person name="Bethony J."/>
            <person name="Hawdon J.M."/>
            <person name="Gasser R.B."/>
            <person name="Loukas A."/>
            <person name="Mitreva M."/>
        </authorList>
    </citation>
    <scope>NUCLEOTIDE SEQUENCE [LARGE SCALE GENOMIC DNA]</scope>
</reference>
<sequence length="85" mass="9177">MNVGEILAGPVPPTSGYYSPHSCMNDAMSADQPALVAYDLLKLLSSTYLIVVFESGHAPRSDGGRPLPPSANDPYPMYRPKNLQQ</sequence>
<dbReference type="EMBL" id="KI657714">
    <property type="protein sequence ID" value="ETN85473.1"/>
    <property type="molecule type" value="Genomic_DNA"/>
</dbReference>
<accession>W2TUI0</accession>
<proteinExistence type="predicted"/>
<gene>
    <name evidence="2" type="ORF">NECAME_06340</name>
</gene>
<evidence type="ECO:0000256" key="1">
    <source>
        <dbReference type="SAM" id="MobiDB-lite"/>
    </source>
</evidence>
<dbReference type="KEGG" id="nai:NECAME_06340"/>
<organism evidence="2 3">
    <name type="scientific">Necator americanus</name>
    <name type="common">Human hookworm</name>
    <dbReference type="NCBI Taxonomy" id="51031"/>
    <lineage>
        <taxon>Eukaryota</taxon>
        <taxon>Metazoa</taxon>
        <taxon>Ecdysozoa</taxon>
        <taxon>Nematoda</taxon>
        <taxon>Chromadorea</taxon>
        <taxon>Rhabditida</taxon>
        <taxon>Rhabditina</taxon>
        <taxon>Rhabditomorpha</taxon>
        <taxon>Strongyloidea</taxon>
        <taxon>Ancylostomatidae</taxon>
        <taxon>Bunostominae</taxon>
        <taxon>Necator</taxon>
    </lineage>
</organism>
<evidence type="ECO:0000313" key="3">
    <source>
        <dbReference type="Proteomes" id="UP000053676"/>
    </source>
</evidence>
<protein>
    <submittedName>
        <fullName evidence="2">Uncharacterized protein</fullName>
    </submittedName>
</protein>
<dbReference type="AlphaFoldDB" id="W2TUI0"/>
<name>W2TUI0_NECAM</name>
<keyword evidence="3" id="KW-1185">Reference proteome</keyword>
<dbReference type="Proteomes" id="UP000053676">
    <property type="component" value="Unassembled WGS sequence"/>
</dbReference>